<dbReference type="EMBL" id="VAWE01000001">
    <property type="protein sequence ID" value="TLQ42281.1"/>
    <property type="molecule type" value="Genomic_DNA"/>
</dbReference>
<dbReference type="AlphaFoldDB" id="A0A5R9DXB1"/>
<comment type="caution">
    <text evidence="5">The sequence shown here is derived from an EMBL/GenBank/DDBJ whole genome shotgun (WGS) entry which is preliminary data.</text>
</comment>
<organism evidence="5 6">
    <name type="scientific">Streptomyces marianii</name>
    <dbReference type="NCBI Taxonomy" id="1817406"/>
    <lineage>
        <taxon>Bacteria</taxon>
        <taxon>Bacillati</taxon>
        <taxon>Actinomycetota</taxon>
        <taxon>Actinomycetes</taxon>
        <taxon>Kitasatosporales</taxon>
        <taxon>Streptomycetaceae</taxon>
        <taxon>Streptomyces</taxon>
    </lineage>
</organism>
<dbReference type="GO" id="GO:0005198">
    <property type="term" value="F:structural molecule activity"/>
    <property type="evidence" value="ECO:0007669"/>
    <property type="project" value="InterPro"/>
</dbReference>
<evidence type="ECO:0000256" key="2">
    <source>
        <dbReference type="ARBA" id="ARBA00035108"/>
    </source>
</evidence>
<dbReference type="PANTHER" id="PTHR35344">
    <property type="entry name" value="GAS VESICLE STRUCTURAL PROTEIN 2-RELATED"/>
    <property type="match status" value="1"/>
</dbReference>
<dbReference type="GO" id="GO:0012506">
    <property type="term" value="C:vesicle membrane"/>
    <property type="evidence" value="ECO:0007669"/>
    <property type="project" value="InterPro"/>
</dbReference>
<feature type="compositionally biased region" description="Gly residues" evidence="4">
    <location>
        <begin position="144"/>
        <end position="160"/>
    </location>
</feature>
<feature type="region of interest" description="Disordered" evidence="4">
    <location>
        <begin position="140"/>
        <end position="160"/>
    </location>
</feature>
<sequence>MSRQFGCPRALSRIRARGRQDSGYASACGYQPVGIGIRPSGTHAVLLRRHHGRAQRRGEWGGVTSSTEPAVPWDARTPPLEAGPLAQRQWELVDLLDRLLAGGVVIKGDLTLRIAGVDLVRIDLNALICSVGSVVASPFEDRGGSGTYGPGADGAPGGAV</sequence>
<reference evidence="5 6" key="1">
    <citation type="submission" date="2019-05" db="EMBL/GenBank/DDBJ databases">
        <title>Streptomyces marianii sp. nov., a novel marine actinomycete from southern coast of India.</title>
        <authorList>
            <person name="Iniyan A.M."/>
            <person name="Wink J."/>
            <person name="Ramprasad E."/>
            <person name="Ramana C.V."/>
            <person name="Bunk B."/>
            <person name="Sproer C."/>
            <person name="Joseph F.-J.R.S."/>
            <person name="Vincent S.G.P."/>
        </authorList>
    </citation>
    <scope>NUCLEOTIDE SEQUENCE [LARGE SCALE GENOMIC DNA]</scope>
    <source>
        <strain evidence="5 6">ICN19</strain>
    </source>
</reference>
<dbReference type="GO" id="GO:0031411">
    <property type="term" value="C:gas vesicle"/>
    <property type="evidence" value="ECO:0007669"/>
    <property type="project" value="UniProtKB-SubCell"/>
</dbReference>
<keyword evidence="1" id="KW-0304">Gas vesicle</keyword>
<evidence type="ECO:0000256" key="4">
    <source>
        <dbReference type="SAM" id="MobiDB-lite"/>
    </source>
</evidence>
<name>A0A5R9DXB1_9ACTN</name>
<gene>
    <name evidence="5" type="ORF">FEF34_02680</name>
</gene>
<comment type="similarity">
    <text evidence="3">Belongs to the gas vesicle GvpA family.</text>
</comment>
<dbReference type="InterPro" id="IPR000638">
    <property type="entry name" value="Gas-vesicle_GvpA-like"/>
</dbReference>
<keyword evidence="6" id="KW-1185">Reference proteome</keyword>
<accession>A0A5R9DXB1</accession>
<dbReference type="PANTHER" id="PTHR35344:SF4">
    <property type="entry name" value="GAS VESICLE PROTEIN A1"/>
    <property type="match status" value="1"/>
</dbReference>
<evidence type="ECO:0000313" key="6">
    <source>
        <dbReference type="Proteomes" id="UP000305921"/>
    </source>
</evidence>
<comment type="subcellular location">
    <subcellularLocation>
        <location evidence="2">Gas vesicle</location>
    </subcellularLocation>
</comment>
<evidence type="ECO:0000313" key="5">
    <source>
        <dbReference type="EMBL" id="TLQ42281.1"/>
    </source>
</evidence>
<dbReference type="InterPro" id="IPR050530">
    <property type="entry name" value="GvpA"/>
</dbReference>
<protein>
    <submittedName>
        <fullName evidence="5">Gas vesicle protein</fullName>
    </submittedName>
</protein>
<evidence type="ECO:0000256" key="1">
    <source>
        <dbReference type="ARBA" id="ARBA00022987"/>
    </source>
</evidence>
<dbReference type="OrthoDB" id="3790311at2"/>
<dbReference type="Pfam" id="PF00741">
    <property type="entry name" value="Gas_vesicle"/>
    <property type="match status" value="1"/>
</dbReference>
<proteinExistence type="inferred from homology"/>
<dbReference type="Proteomes" id="UP000305921">
    <property type="component" value="Unassembled WGS sequence"/>
</dbReference>
<evidence type="ECO:0000256" key="3">
    <source>
        <dbReference type="ARBA" id="ARBA00035646"/>
    </source>
</evidence>